<accession>S8E6X5</accession>
<dbReference type="OrthoDB" id="4590138at2759"/>
<dbReference type="PANTHER" id="PTHR39474:SF1">
    <property type="entry name" value="FUNGAL SPECIFIC TRANSCRIPTION FACTOR"/>
    <property type="match status" value="1"/>
</dbReference>
<dbReference type="HOGENOM" id="CLU_093522_4_2_1"/>
<sequence length="93" mass="10263">MSKEHAATHLLPAPEPHDVATEVQIGSEQGARFDALGPLVVNSDGTLSRIANWPNMTEIERERTVRVLMARNRIRIANQEKKQEAGTESTSDS</sequence>
<dbReference type="eggNOG" id="ENOG502S84A">
    <property type="taxonomic scope" value="Eukaryota"/>
</dbReference>
<dbReference type="Proteomes" id="UP000015241">
    <property type="component" value="Unassembled WGS sequence"/>
</dbReference>
<evidence type="ECO:0000313" key="2">
    <source>
        <dbReference type="Proteomes" id="UP000015241"/>
    </source>
</evidence>
<proteinExistence type="predicted"/>
<protein>
    <submittedName>
        <fullName evidence="1">Uncharacterized protein</fullName>
    </submittedName>
</protein>
<evidence type="ECO:0000313" key="1">
    <source>
        <dbReference type="EMBL" id="EPT00752.1"/>
    </source>
</evidence>
<keyword evidence="2" id="KW-1185">Reference proteome</keyword>
<dbReference type="EMBL" id="KE504147">
    <property type="protein sequence ID" value="EPT00752.1"/>
    <property type="molecule type" value="Genomic_DNA"/>
</dbReference>
<name>S8E6X5_FOMSC</name>
<reference evidence="1 2" key="1">
    <citation type="journal article" date="2012" name="Science">
        <title>The Paleozoic origin of enzymatic lignin decomposition reconstructed from 31 fungal genomes.</title>
        <authorList>
            <person name="Floudas D."/>
            <person name="Binder M."/>
            <person name="Riley R."/>
            <person name="Barry K."/>
            <person name="Blanchette R.A."/>
            <person name="Henrissat B."/>
            <person name="Martinez A.T."/>
            <person name="Otillar R."/>
            <person name="Spatafora J.W."/>
            <person name="Yadav J.S."/>
            <person name="Aerts A."/>
            <person name="Benoit I."/>
            <person name="Boyd A."/>
            <person name="Carlson A."/>
            <person name="Copeland A."/>
            <person name="Coutinho P.M."/>
            <person name="de Vries R.P."/>
            <person name="Ferreira P."/>
            <person name="Findley K."/>
            <person name="Foster B."/>
            <person name="Gaskell J."/>
            <person name="Glotzer D."/>
            <person name="Gorecki P."/>
            <person name="Heitman J."/>
            <person name="Hesse C."/>
            <person name="Hori C."/>
            <person name="Igarashi K."/>
            <person name="Jurgens J.A."/>
            <person name="Kallen N."/>
            <person name="Kersten P."/>
            <person name="Kohler A."/>
            <person name="Kuees U."/>
            <person name="Kumar T.K.A."/>
            <person name="Kuo A."/>
            <person name="LaButti K."/>
            <person name="Larrondo L.F."/>
            <person name="Lindquist E."/>
            <person name="Ling A."/>
            <person name="Lombard V."/>
            <person name="Lucas S."/>
            <person name="Lundell T."/>
            <person name="Martin R."/>
            <person name="McLaughlin D.J."/>
            <person name="Morgenstern I."/>
            <person name="Morin E."/>
            <person name="Murat C."/>
            <person name="Nagy L.G."/>
            <person name="Nolan M."/>
            <person name="Ohm R.A."/>
            <person name="Patyshakuliyeva A."/>
            <person name="Rokas A."/>
            <person name="Ruiz-Duenas F.J."/>
            <person name="Sabat G."/>
            <person name="Salamov A."/>
            <person name="Samejima M."/>
            <person name="Schmutz J."/>
            <person name="Slot J.C."/>
            <person name="St John F."/>
            <person name="Stenlid J."/>
            <person name="Sun H."/>
            <person name="Sun S."/>
            <person name="Syed K."/>
            <person name="Tsang A."/>
            <person name="Wiebenga A."/>
            <person name="Young D."/>
            <person name="Pisabarro A."/>
            <person name="Eastwood D.C."/>
            <person name="Martin F."/>
            <person name="Cullen D."/>
            <person name="Grigoriev I.V."/>
            <person name="Hibbett D.S."/>
        </authorList>
    </citation>
    <scope>NUCLEOTIDE SEQUENCE</scope>
    <source>
        <strain evidence="2">FP-58527</strain>
    </source>
</reference>
<organism evidence="1 2">
    <name type="scientific">Fomitopsis schrenkii</name>
    <name type="common">Brown rot fungus</name>
    <dbReference type="NCBI Taxonomy" id="2126942"/>
    <lineage>
        <taxon>Eukaryota</taxon>
        <taxon>Fungi</taxon>
        <taxon>Dikarya</taxon>
        <taxon>Basidiomycota</taxon>
        <taxon>Agaricomycotina</taxon>
        <taxon>Agaricomycetes</taxon>
        <taxon>Polyporales</taxon>
        <taxon>Fomitopsis</taxon>
    </lineage>
</organism>
<gene>
    <name evidence="1" type="ORF">FOMPIDRAFT_1121941</name>
</gene>
<dbReference type="InParanoid" id="S8E6X5"/>
<dbReference type="AlphaFoldDB" id="S8E6X5"/>
<dbReference type="PANTHER" id="PTHR39474">
    <property type="entry name" value="UNNAMED PRODUCT"/>
    <property type="match status" value="1"/>
</dbReference>
<dbReference type="STRING" id="743788.S8E6X5"/>